<keyword evidence="2" id="KW-1185">Reference proteome</keyword>
<dbReference type="Proteomes" id="UP000054653">
    <property type="component" value="Unassembled WGS sequence"/>
</dbReference>
<comment type="caution">
    <text evidence="1">The sequence shown here is derived from an EMBL/GenBank/DDBJ whole genome shotgun (WGS) entry which is preliminary data.</text>
</comment>
<protein>
    <submittedName>
        <fullName evidence="1">Uncharacterized protein</fullName>
    </submittedName>
</protein>
<sequence>MFEEKDKEHQKLFSNQQWISLVHNSTLAAIMLVNNFESRFDGLLIKRLALRAVQSGQQFPQRVYAVDLIETFPLLLPPTLPPPFSRSLSRHLSFLNLTDNFALFFLFNLHITDHCWDIDLVASVSNAISASSVTLPWFTALRQLRYQLFNASQVEPAVPDRRSGILRRAIWPAACRAVPTDVHFSRLLGKEPPPSRETSCKH</sequence>
<dbReference type="AlphaFoldDB" id="A0A0V1D232"/>
<proteinExistence type="predicted"/>
<evidence type="ECO:0000313" key="2">
    <source>
        <dbReference type="Proteomes" id="UP000054653"/>
    </source>
</evidence>
<gene>
    <name evidence="1" type="ORF">T03_7391</name>
</gene>
<name>A0A0V1D232_TRIBR</name>
<dbReference type="EMBL" id="JYDI01000053">
    <property type="protein sequence ID" value="KRY55545.1"/>
    <property type="molecule type" value="Genomic_DNA"/>
</dbReference>
<dbReference type="OMA" id="QWISLVH"/>
<accession>A0A0V1D232</accession>
<reference evidence="1 2" key="1">
    <citation type="submission" date="2015-01" db="EMBL/GenBank/DDBJ databases">
        <title>Evolution of Trichinella species and genotypes.</title>
        <authorList>
            <person name="Korhonen P.K."/>
            <person name="Edoardo P."/>
            <person name="Giuseppe L.R."/>
            <person name="Gasser R.B."/>
        </authorList>
    </citation>
    <scope>NUCLEOTIDE SEQUENCE [LARGE SCALE GENOMIC DNA]</scope>
    <source>
        <strain evidence="1">ISS120</strain>
    </source>
</reference>
<organism evidence="1 2">
    <name type="scientific">Trichinella britovi</name>
    <name type="common">Parasitic roundworm</name>
    <dbReference type="NCBI Taxonomy" id="45882"/>
    <lineage>
        <taxon>Eukaryota</taxon>
        <taxon>Metazoa</taxon>
        <taxon>Ecdysozoa</taxon>
        <taxon>Nematoda</taxon>
        <taxon>Enoplea</taxon>
        <taxon>Dorylaimia</taxon>
        <taxon>Trichinellida</taxon>
        <taxon>Trichinellidae</taxon>
        <taxon>Trichinella</taxon>
    </lineage>
</organism>
<evidence type="ECO:0000313" key="1">
    <source>
        <dbReference type="EMBL" id="KRY55545.1"/>
    </source>
</evidence>